<organism evidence="8 9">
    <name type="scientific">Piloderma croceum (strain F 1598)</name>
    <dbReference type="NCBI Taxonomy" id="765440"/>
    <lineage>
        <taxon>Eukaryota</taxon>
        <taxon>Fungi</taxon>
        <taxon>Dikarya</taxon>
        <taxon>Basidiomycota</taxon>
        <taxon>Agaricomycotina</taxon>
        <taxon>Agaricomycetes</taxon>
        <taxon>Agaricomycetidae</taxon>
        <taxon>Atheliales</taxon>
        <taxon>Atheliaceae</taxon>
        <taxon>Piloderma</taxon>
    </lineage>
</organism>
<accession>A0A0C3FVL0</accession>
<dbReference type="Proteomes" id="UP000054166">
    <property type="component" value="Unassembled WGS sequence"/>
</dbReference>
<dbReference type="PANTHER" id="PTHR13832:SF565">
    <property type="entry name" value="AT28366P-RELATED"/>
    <property type="match status" value="1"/>
</dbReference>
<dbReference type="SUPFAM" id="SSF81606">
    <property type="entry name" value="PP2C-like"/>
    <property type="match status" value="1"/>
</dbReference>
<dbReference type="PROSITE" id="PS51746">
    <property type="entry name" value="PPM_2"/>
    <property type="match status" value="1"/>
</dbReference>
<protein>
    <recommendedName>
        <fullName evidence="4">protein-serine/threonine phosphatase</fullName>
        <ecNumber evidence="4">3.1.3.16</ecNumber>
    </recommendedName>
</protein>
<dbReference type="CDD" id="cd00143">
    <property type="entry name" value="PP2Cc"/>
    <property type="match status" value="1"/>
</dbReference>
<evidence type="ECO:0000256" key="6">
    <source>
        <dbReference type="SAM" id="MobiDB-lite"/>
    </source>
</evidence>
<dbReference type="InParanoid" id="A0A0C3FVL0"/>
<comment type="cofactor">
    <cofactor evidence="1">
        <name>Mn(2+)</name>
        <dbReference type="ChEBI" id="CHEBI:29035"/>
    </cofactor>
</comment>
<evidence type="ECO:0000256" key="3">
    <source>
        <dbReference type="ARBA" id="ARBA00006702"/>
    </source>
</evidence>
<dbReference type="EMBL" id="KN832990">
    <property type="protein sequence ID" value="KIM83519.1"/>
    <property type="molecule type" value="Genomic_DNA"/>
</dbReference>
<dbReference type="FunCoup" id="A0A0C3FVL0">
    <property type="interactions" value="903"/>
</dbReference>
<dbReference type="GO" id="GO:0004722">
    <property type="term" value="F:protein serine/threonine phosphatase activity"/>
    <property type="evidence" value="ECO:0007669"/>
    <property type="project" value="UniProtKB-EC"/>
</dbReference>
<dbReference type="PANTHER" id="PTHR13832">
    <property type="entry name" value="PROTEIN PHOSPHATASE 2C"/>
    <property type="match status" value="1"/>
</dbReference>
<feature type="domain" description="PPM-type phosphatase" evidence="7">
    <location>
        <begin position="14"/>
        <end position="287"/>
    </location>
</feature>
<reference evidence="8 9" key="1">
    <citation type="submission" date="2014-04" db="EMBL/GenBank/DDBJ databases">
        <authorList>
            <consortium name="DOE Joint Genome Institute"/>
            <person name="Kuo A."/>
            <person name="Tarkka M."/>
            <person name="Buscot F."/>
            <person name="Kohler A."/>
            <person name="Nagy L.G."/>
            <person name="Floudas D."/>
            <person name="Copeland A."/>
            <person name="Barry K.W."/>
            <person name="Cichocki N."/>
            <person name="Veneault-Fourrey C."/>
            <person name="LaButti K."/>
            <person name="Lindquist E.A."/>
            <person name="Lipzen A."/>
            <person name="Lundell T."/>
            <person name="Morin E."/>
            <person name="Murat C."/>
            <person name="Sun H."/>
            <person name="Tunlid A."/>
            <person name="Henrissat B."/>
            <person name="Grigoriev I.V."/>
            <person name="Hibbett D.S."/>
            <person name="Martin F."/>
            <person name="Nordberg H.P."/>
            <person name="Cantor M.N."/>
            <person name="Hua S.X."/>
        </authorList>
    </citation>
    <scope>NUCLEOTIDE SEQUENCE [LARGE SCALE GENOMIC DNA]</scope>
    <source>
        <strain evidence="8 9">F 1598</strain>
    </source>
</reference>
<dbReference type="HOGENOM" id="CLU_013173_4_2_1"/>
<evidence type="ECO:0000313" key="8">
    <source>
        <dbReference type="EMBL" id="KIM83519.1"/>
    </source>
</evidence>
<keyword evidence="9" id="KW-1185">Reference proteome</keyword>
<feature type="region of interest" description="Disordered" evidence="6">
    <location>
        <begin position="331"/>
        <end position="351"/>
    </location>
</feature>
<evidence type="ECO:0000256" key="5">
    <source>
        <dbReference type="ARBA" id="ARBA00023211"/>
    </source>
</evidence>
<evidence type="ECO:0000256" key="1">
    <source>
        <dbReference type="ARBA" id="ARBA00001936"/>
    </source>
</evidence>
<dbReference type="InterPro" id="IPR036457">
    <property type="entry name" value="PPM-type-like_dom_sf"/>
</dbReference>
<comment type="similarity">
    <text evidence="3">Belongs to the PP2C family.</text>
</comment>
<proteinExistence type="inferred from homology"/>
<comment type="cofactor">
    <cofactor evidence="2">
        <name>Mg(2+)</name>
        <dbReference type="ChEBI" id="CHEBI:18420"/>
    </cofactor>
</comment>
<dbReference type="OrthoDB" id="10264738at2759"/>
<evidence type="ECO:0000256" key="4">
    <source>
        <dbReference type="ARBA" id="ARBA00013081"/>
    </source>
</evidence>
<reference evidence="9" key="2">
    <citation type="submission" date="2015-01" db="EMBL/GenBank/DDBJ databases">
        <title>Evolutionary Origins and Diversification of the Mycorrhizal Mutualists.</title>
        <authorList>
            <consortium name="DOE Joint Genome Institute"/>
            <consortium name="Mycorrhizal Genomics Consortium"/>
            <person name="Kohler A."/>
            <person name="Kuo A."/>
            <person name="Nagy L.G."/>
            <person name="Floudas D."/>
            <person name="Copeland A."/>
            <person name="Barry K.W."/>
            <person name="Cichocki N."/>
            <person name="Veneault-Fourrey C."/>
            <person name="LaButti K."/>
            <person name="Lindquist E.A."/>
            <person name="Lipzen A."/>
            <person name="Lundell T."/>
            <person name="Morin E."/>
            <person name="Murat C."/>
            <person name="Riley R."/>
            <person name="Ohm R."/>
            <person name="Sun H."/>
            <person name="Tunlid A."/>
            <person name="Henrissat B."/>
            <person name="Grigoriev I.V."/>
            <person name="Hibbett D.S."/>
            <person name="Martin F."/>
        </authorList>
    </citation>
    <scope>NUCLEOTIDE SEQUENCE [LARGE SCALE GENOMIC DNA]</scope>
    <source>
        <strain evidence="9">F 1598</strain>
    </source>
</reference>
<dbReference type="STRING" id="765440.A0A0C3FVL0"/>
<dbReference type="SMART" id="SM00332">
    <property type="entry name" value="PP2Cc"/>
    <property type="match status" value="1"/>
</dbReference>
<dbReference type="Pfam" id="PF00481">
    <property type="entry name" value="PP2C"/>
    <property type="match status" value="1"/>
</dbReference>
<evidence type="ECO:0000259" key="7">
    <source>
        <dbReference type="PROSITE" id="PS51746"/>
    </source>
</evidence>
<name>A0A0C3FVL0_PILCF</name>
<evidence type="ECO:0000256" key="2">
    <source>
        <dbReference type="ARBA" id="ARBA00001946"/>
    </source>
</evidence>
<gene>
    <name evidence="8" type="ORF">PILCRDRAFT_97119</name>
</gene>
<dbReference type="EC" id="3.1.3.16" evidence="4"/>
<dbReference type="InterPro" id="IPR015655">
    <property type="entry name" value="PP2C"/>
</dbReference>
<evidence type="ECO:0000313" key="9">
    <source>
        <dbReference type="Proteomes" id="UP000054166"/>
    </source>
</evidence>
<sequence length="351" mass="38629">MHKCSSVGGNDCLLYSTTAMQGWRPGMEDAHTAELSLDERVENPNAFFAVYDGHCGGSVAKFAGINVHKRLVTEEAYREKRYEEALKRAFLGTDEDLLAQPLDTRSSAGCTAVAALVTADGKIYVANAGDSRSVISVKGEVKPLSFDHKPSEKTEEARIVTAGGCVGGGCVNGRLALSCSLGDFEFKKNSSLTPENQIITADPDVTVHDITEEEEFLVLASDEVVDFVRLKVSEGKELNEIGKMICDHCLAPDMDSPPHDCDYVGCSDPCRTRGIGCDNMTVVIVAILSGRTKEDWYTWVTDRVKQKYGYETPSSPPQIYAQHRLAAFKARREEQEEWERRQAEQEESGTK</sequence>
<dbReference type="InterPro" id="IPR001932">
    <property type="entry name" value="PPM-type_phosphatase-like_dom"/>
</dbReference>
<keyword evidence="5" id="KW-0464">Manganese</keyword>
<dbReference type="AlphaFoldDB" id="A0A0C3FVL0"/>
<dbReference type="Gene3D" id="3.60.40.10">
    <property type="entry name" value="PPM-type phosphatase domain"/>
    <property type="match status" value="1"/>
</dbReference>